<comment type="caution">
    <text evidence="5">The sequence shown here is derived from an EMBL/GenBank/DDBJ whole genome shotgun (WGS) entry which is preliminary data.</text>
</comment>
<protein>
    <recommendedName>
        <fullName evidence="4">B30.2/SPRY domain-containing protein</fullName>
    </recommendedName>
</protein>
<keyword evidence="2" id="KW-0539">Nucleus</keyword>
<dbReference type="InterPro" id="IPR043136">
    <property type="entry name" value="B30.2/SPRY_sf"/>
</dbReference>
<sequence>MSGGLPAEYLGRRGPKRKLETERAKAAAAAAGLLAAASGGSSGGHGHTAGAGVHETGGHNKSSHHKGELSTPSLGTHQFPKEHPFNRDGYRYILAEADPHAPFRKEFDESVDLAGKPIPGFLCRVLTPPIILLAMHDRAPQISINDDRLTMTGYKFYCTVRANHSVNQGCWYFETKILDFPDGAATRIGWAQRYANLQAPLGFDKFGYSVRSRKGTKFHEAIGRHYSSGYQAGDVIGCLIDMPEKQTRDLIPSSYKDKPLIKFKSHFYFEEKDGIKEAQKTLKPLPGASITFFKNGESLGQAFTDIYEGDYFPAISSFRCAKVKANFGPKFKFPPKGHPGVRPLSARAEAMAVEQSLADMRFFAEKDGALSLDTCMFPSP</sequence>
<dbReference type="CDD" id="cd12872">
    <property type="entry name" value="SPRY_Ash2"/>
    <property type="match status" value="1"/>
</dbReference>
<dbReference type="Pfam" id="PF00622">
    <property type="entry name" value="SPRY"/>
    <property type="match status" value="1"/>
</dbReference>
<dbReference type="PROSITE" id="PS50188">
    <property type="entry name" value="B302_SPRY"/>
    <property type="match status" value="1"/>
</dbReference>
<proteinExistence type="predicted"/>
<dbReference type="OMA" id="RINFEDM"/>
<evidence type="ECO:0000259" key="4">
    <source>
        <dbReference type="PROSITE" id="PS50188"/>
    </source>
</evidence>
<evidence type="ECO:0000256" key="2">
    <source>
        <dbReference type="ARBA" id="ARBA00023242"/>
    </source>
</evidence>
<keyword evidence="6" id="KW-1185">Reference proteome</keyword>
<accession>A0A553P6Q8</accession>
<evidence type="ECO:0000256" key="1">
    <source>
        <dbReference type="ARBA" id="ARBA00004123"/>
    </source>
</evidence>
<dbReference type="GO" id="GO:0048188">
    <property type="term" value="C:Set1C/COMPASS complex"/>
    <property type="evidence" value="ECO:0007669"/>
    <property type="project" value="InterPro"/>
</dbReference>
<dbReference type="Gene3D" id="2.60.120.920">
    <property type="match status" value="1"/>
</dbReference>
<feature type="region of interest" description="Disordered" evidence="3">
    <location>
        <begin position="37"/>
        <end position="83"/>
    </location>
</feature>
<dbReference type="InterPro" id="IPR013320">
    <property type="entry name" value="ConA-like_dom_sf"/>
</dbReference>
<evidence type="ECO:0000313" key="5">
    <source>
        <dbReference type="EMBL" id="TRY73365.1"/>
    </source>
</evidence>
<gene>
    <name evidence="5" type="ORF">TCAL_01562</name>
</gene>
<comment type="subcellular location">
    <subcellularLocation>
        <location evidence="1">Nucleus</location>
    </subcellularLocation>
</comment>
<dbReference type="SUPFAM" id="SSF49899">
    <property type="entry name" value="Concanavalin A-like lectins/glucanases"/>
    <property type="match status" value="1"/>
</dbReference>
<dbReference type="EMBL" id="VCGU01000007">
    <property type="protein sequence ID" value="TRY73365.1"/>
    <property type="molecule type" value="Genomic_DNA"/>
</dbReference>
<feature type="region of interest" description="Disordered" evidence="3">
    <location>
        <begin position="1"/>
        <end position="23"/>
    </location>
</feature>
<dbReference type="InterPro" id="IPR003877">
    <property type="entry name" value="SPRY_dom"/>
</dbReference>
<dbReference type="GO" id="GO:0000976">
    <property type="term" value="F:transcription cis-regulatory region binding"/>
    <property type="evidence" value="ECO:0007669"/>
    <property type="project" value="TreeGrafter"/>
</dbReference>
<reference evidence="5 6" key="1">
    <citation type="journal article" date="2018" name="Nat. Ecol. Evol.">
        <title>Genomic signatures of mitonuclear coevolution across populations of Tigriopus californicus.</title>
        <authorList>
            <person name="Barreto F.S."/>
            <person name="Watson E.T."/>
            <person name="Lima T.G."/>
            <person name="Willett C.S."/>
            <person name="Edmands S."/>
            <person name="Li W."/>
            <person name="Burton R.S."/>
        </authorList>
    </citation>
    <scope>NUCLEOTIDE SEQUENCE [LARGE SCALE GENOMIC DNA]</scope>
    <source>
        <strain evidence="5 6">San Diego</strain>
    </source>
</reference>
<name>A0A553P6Q8_TIGCA</name>
<dbReference type="InterPro" id="IPR037353">
    <property type="entry name" value="ASH2"/>
</dbReference>
<dbReference type="SMART" id="SM00449">
    <property type="entry name" value="SPRY"/>
    <property type="match status" value="1"/>
</dbReference>
<dbReference type="PANTHER" id="PTHR10598:SF0">
    <property type="entry name" value="SET1_ASH2 HISTONE METHYLTRANSFERASE COMPLEX SUBUNIT ASH2"/>
    <property type="match status" value="1"/>
</dbReference>
<feature type="domain" description="B30.2/SPRY" evidence="4">
    <location>
        <begin position="110"/>
        <end position="332"/>
    </location>
</feature>
<organism evidence="5 6">
    <name type="scientific">Tigriopus californicus</name>
    <name type="common">Marine copepod</name>
    <dbReference type="NCBI Taxonomy" id="6832"/>
    <lineage>
        <taxon>Eukaryota</taxon>
        <taxon>Metazoa</taxon>
        <taxon>Ecdysozoa</taxon>
        <taxon>Arthropoda</taxon>
        <taxon>Crustacea</taxon>
        <taxon>Multicrustacea</taxon>
        <taxon>Hexanauplia</taxon>
        <taxon>Copepoda</taxon>
        <taxon>Harpacticoida</taxon>
        <taxon>Harpacticidae</taxon>
        <taxon>Tigriopus</taxon>
    </lineage>
</organism>
<evidence type="ECO:0000256" key="3">
    <source>
        <dbReference type="SAM" id="MobiDB-lite"/>
    </source>
</evidence>
<dbReference type="InterPro" id="IPR001870">
    <property type="entry name" value="B30.2/SPRY"/>
</dbReference>
<dbReference type="Proteomes" id="UP000318571">
    <property type="component" value="Chromosome 3"/>
</dbReference>
<dbReference type="PANTHER" id="PTHR10598">
    <property type="entry name" value="SET1/ASH2 HISTONE METHYLTRANSFERASE COMPLEX SUBUNIT ASH2"/>
    <property type="match status" value="1"/>
</dbReference>
<feature type="compositionally biased region" description="Gly residues" evidence="3">
    <location>
        <begin position="40"/>
        <end position="49"/>
    </location>
</feature>
<dbReference type="OrthoDB" id="10266026at2759"/>
<dbReference type="STRING" id="6832.A0A553P6Q8"/>
<dbReference type="AlphaFoldDB" id="A0A553P6Q8"/>
<evidence type="ECO:0000313" key="6">
    <source>
        <dbReference type="Proteomes" id="UP000318571"/>
    </source>
</evidence>